<dbReference type="InterPro" id="IPR012967">
    <property type="entry name" value="COMT_dimerisation"/>
</dbReference>
<dbReference type="InterPro" id="IPR029063">
    <property type="entry name" value="SAM-dependent_MTases_sf"/>
</dbReference>
<dbReference type="GO" id="GO:0008171">
    <property type="term" value="F:O-methyltransferase activity"/>
    <property type="evidence" value="ECO:0007669"/>
    <property type="project" value="InterPro"/>
</dbReference>
<dbReference type="GO" id="GO:0032259">
    <property type="term" value="P:methylation"/>
    <property type="evidence" value="ECO:0007669"/>
    <property type="project" value="UniProtKB-KW"/>
</dbReference>
<dbReference type="InterPro" id="IPR001077">
    <property type="entry name" value="COMT_C"/>
</dbReference>
<organism evidence="6 7">
    <name type="scientific">Heterodermia speciosa</name>
    <dbReference type="NCBI Taxonomy" id="116794"/>
    <lineage>
        <taxon>Eukaryota</taxon>
        <taxon>Fungi</taxon>
        <taxon>Dikarya</taxon>
        <taxon>Ascomycota</taxon>
        <taxon>Pezizomycotina</taxon>
        <taxon>Lecanoromycetes</taxon>
        <taxon>OSLEUM clade</taxon>
        <taxon>Lecanoromycetidae</taxon>
        <taxon>Caliciales</taxon>
        <taxon>Physciaceae</taxon>
        <taxon>Heterodermia</taxon>
    </lineage>
</organism>
<feature type="domain" description="O-methyltransferase dimerisation" evidence="5">
    <location>
        <begin position="75"/>
        <end position="140"/>
    </location>
</feature>
<dbReference type="Proteomes" id="UP000664521">
    <property type="component" value="Unassembled WGS sequence"/>
</dbReference>
<evidence type="ECO:0000256" key="2">
    <source>
        <dbReference type="ARBA" id="ARBA00022679"/>
    </source>
</evidence>
<dbReference type="Gene3D" id="3.40.50.150">
    <property type="entry name" value="Vaccinia Virus protein VP39"/>
    <property type="match status" value="1"/>
</dbReference>
<dbReference type="PANTHER" id="PTHR43712">
    <property type="entry name" value="PUTATIVE (AFU_ORTHOLOGUE AFUA_4G14580)-RELATED"/>
    <property type="match status" value="1"/>
</dbReference>
<comment type="caution">
    <text evidence="6">The sequence shown here is derived from an EMBL/GenBank/DDBJ whole genome shotgun (WGS) entry which is preliminary data.</text>
</comment>
<dbReference type="Pfam" id="PF00891">
    <property type="entry name" value="Methyltransf_2"/>
    <property type="match status" value="1"/>
</dbReference>
<dbReference type="EMBL" id="CAJPDS010000003">
    <property type="protein sequence ID" value="CAF9905192.1"/>
    <property type="molecule type" value="Genomic_DNA"/>
</dbReference>
<dbReference type="InterPro" id="IPR036390">
    <property type="entry name" value="WH_DNA-bd_sf"/>
</dbReference>
<name>A0A8H3EJI1_9LECA</name>
<dbReference type="AlphaFoldDB" id="A0A8H3EJI1"/>
<evidence type="ECO:0008006" key="8">
    <source>
        <dbReference type="Google" id="ProtNLM"/>
    </source>
</evidence>
<evidence type="ECO:0000256" key="3">
    <source>
        <dbReference type="ARBA" id="ARBA00022691"/>
    </source>
</evidence>
<dbReference type="PROSITE" id="PS51683">
    <property type="entry name" value="SAM_OMT_II"/>
    <property type="match status" value="1"/>
</dbReference>
<reference evidence="6" key="1">
    <citation type="submission" date="2021-03" db="EMBL/GenBank/DDBJ databases">
        <authorList>
            <person name="Tagirdzhanova G."/>
        </authorList>
    </citation>
    <scope>NUCLEOTIDE SEQUENCE</scope>
</reference>
<protein>
    <recommendedName>
        <fullName evidence="8">O-methyltransferase domain-containing protein</fullName>
    </recommendedName>
</protein>
<feature type="domain" description="O-methyltransferase C-terminal" evidence="4">
    <location>
        <begin position="242"/>
        <end position="381"/>
    </location>
</feature>
<dbReference type="Gene3D" id="1.10.10.10">
    <property type="entry name" value="Winged helix-like DNA-binding domain superfamily/Winged helix DNA-binding domain"/>
    <property type="match status" value="1"/>
</dbReference>
<sequence>MALEAGIDKILLSNGAHEEQPDRLDTLLAQIKYIAAEADDAGRIKTLEKLRDLSCSIETSDDTAKRLLYNNLQLAAIRVGIDLKLFDILDESSQPLTTSQLAKATGAVPDFLRRLLRYLASIAMIKETDENTYAATKITNVATLPGYRAGLQVLFDMVGPAVQNWPSFSKETGYANITNKTNTPATDAWNTDLPMIQWMQTKPDFLERYNAFMKVLESNPRSWFDVYPMELCSLTLKQDQPLFLDVGGGSGHQAIRLVERFPELEGRVIVQDIQSDTASLRHERVEFMRHDFFEAQPIKGAKIYYLRNIIHSWSSDQAILILQRLKEAMVPNSVILIDEMILPDTGAHFHAAQLDIMMMIILGAVERTEKDFQKLLHDSGLKLSKIWVYDESIRRAIVGAVLPTDLYRLSKP</sequence>
<evidence type="ECO:0000259" key="4">
    <source>
        <dbReference type="Pfam" id="PF00891"/>
    </source>
</evidence>
<dbReference type="InterPro" id="IPR016461">
    <property type="entry name" value="COMT-like"/>
</dbReference>
<keyword evidence="2" id="KW-0808">Transferase</keyword>
<dbReference type="Pfam" id="PF08100">
    <property type="entry name" value="Dimerisation"/>
    <property type="match status" value="1"/>
</dbReference>
<dbReference type="SUPFAM" id="SSF53335">
    <property type="entry name" value="S-adenosyl-L-methionine-dependent methyltransferases"/>
    <property type="match status" value="1"/>
</dbReference>
<keyword evidence="7" id="KW-1185">Reference proteome</keyword>
<evidence type="ECO:0000259" key="5">
    <source>
        <dbReference type="Pfam" id="PF08100"/>
    </source>
</evidence>
<keyword evidence="1" id="KW-0489">Methyltransferase</keyword>
<proteinExistence type="predicted"/>
<dbReference type="OrthoDB" id="2410195at2759"/>
<dbReference type="CDD" id="cd02440">
    <property type="entry name" value="AdoMet_MTases"/>
    <property type="match status" value="1"/>
</dbReference>
<evidence type="ECO:0000313" key="6">
    <source>
        <dbReference type="EMBL" id="CAF9905192.1"/>
    </source>
</evidence>
<keyword evidence="3" id="KW-0949">S-adenosyl-L-methionine</keyword>
<gene>
    <name evidence="6" type="ORF">HETSPECPRED_004907</name>
</gene>
<dbReference type="PANTHER" id="PTHR43712:SF2">
    <property type="entry name" value="O-METHYLTRANSFERASE CICE"/>
    <property type="match status" value="1"/>
</dbReference>
<evidence type="ECO:0000313" key="7">
    <source>
        <dbReference type="Proteomes" id="UP000664521"/>
    </source>
</evidence>
<evidence type="ECO:0000256" key="1">
    <source>
        <dbReference type="ARBA" id="ARBA00022603"/>
    </source>
</evidence>
<dbReference type="GO" id="GO:0046983">
    <property type="term" value="F:protein dimerization activity"/>
    <property type="evidence" value="ECO:0007669"/>
    <property type="project" value="InterPro"/>
</dbReference>
<dbReference type="SUPFAM" id="SSF46785">
    <property type="entry name" value="Winged helix' DNA-binding domain"/>
    <property type="match status" value="1"/>
</dbReference>
<accession>A0A8H3EJI1</accession>
<dbReference type="InterPro" id="IPR036388">
    <property type="entry name" value="WH-like_DNA-bd_sf"/>
</dbReference>